<dbReference type="PANTHER" id="PTHR43730:SF1">
    <property type="entry name" value="BETA-MANNOSIDASE"/>
    <property type="match status" value="1"/>
</dbReference>
<reference evidence="4" key="1">
    <citation type="journal article" date="2014" name="Front. Microbiol.">
        <title>High frequency of phylogenetically diverse reductive dehalogenase-homologous genes in deep subseafloor sedimentary metagenomes.</title>
        <authorList>
            <person name="Kawai M."/>
            <person name="Futagami T."/>
            <person name="Toyoda A."/>
            <person name="Takaki Y."/>
            <person name="Nishi S."/>
            <person name="Hori S."/>
            <person name="Arai W."/>
            <person name="Tsubouchi T."/>
            <person name="Morono Y."/>
            <person name="Uchiyama I."/>
            <person name="Ito T."/>
            <person name="Fujiyama A."/>
            <person name="Inagaki F."/>
            <person name="Takami H."/>
        </authorList>
    </citation>
    <scope>NUCLEOTIDE SEQUENCE</scope>
    <source>
        <strain evidence="4">Expedition CK06-06</strain>
    </source>
</reference>
<dbReference type="InterPro" id="IPR054593">
    <property type="entry name" value="Beta-mannosidase-like_N2"/>
</dbReference>
<keyword evidence="2" id="KW-0326">Glycosidase</keyword>
<comment type="caution">
    <text evidence="4">The sequence shown here is derived from an EMBL/GenBank/DDBJ whole genome shotgun (WGS) entry which is preliminary data.</text>
</comment>
<feature type="non-terminal residue" evidence="4">
    <location>
        <position position="109"/>
    </location>
</feature>
<dbReference type="GO" id="GO:0004567">
    <property type="term" value="F:beta-mannosidase activity"/>
    <property type="evidence" value="ECO:0007669"/>
    <property type="project" value="TreeGrafter"/>
</dbReference>
<dbReference type="InterPro" id="IPR008979">
    <property type="entry name" value="Galactose-bd-like_sf"/>
</dbReference>
<evidence type="ECO:0000256" key="2">
    <source>
        <dbReference type="ARBA" id="ARBA00023295"/>
    </source>
</evidence>
<evidence type="ECO:0000259" key="3">
    <source>
        <dbReference type="Pfam" id="PF22666"/>
    </source>
</evidence>
<protein>
    <recommendedName>
        <fullName evidence="3">Beta-mannosidase-like galactose-binding domain-containing protein</fullName>
    </recommendedName>
</protein>
<evidence type="ECO:0000313" key="4">
    <source>
        <dbReference type="EMBL" id="GAH08350.1"/>
    </source>
</evidence>
<dbReference type="EMBL" id="BART01033532">
    <property type="protein sequence ID" value="GAH08350.1"/>
    <property type="molecule type" value="Genomic_DNA"/>
</dbReference>
<dbReference type="PANTHER" id="PTHR43730">
    <property type="entry name" value="BETA-MANNOSIDASE"/>
    <property type="match status" value="1"/>
</dbReference>
<accession>X1DJ76</accession>
<organism evidence="4">
    <name type="scientific">marine sediment metagenome</name>
    <dbReference type="NCBI Taxonomy" id="412755"/>
    <lineage>
        <taxon>unclassified sequences</taxon>
        <taxon>metagenomes</taxon>
        <taxon>ecological metagenomes</taxon>
    </lineage>
</organism>
<feature type="domain" description="Beta-mannosidase-like galactose-binding" evidence="3">
    <location>
        <begin position="16"/>
        <end position="109"/>
    </location>
</feature>
<gene>
    <name evidence="4" type="ORF">S01H4_57587</name>
</gene>
<name>X1DJ76_9ZZZZ</name>
<dbReference type="InterPro" id="IPR050887">
    <property type="entry name" value="Beta-mannosidase_GH2"/>
</dbReference>
<dbReference type="GO" id="GO:0006516">
    <property type="term" value="P:glycoprotein catabolic process"/>
    <property type="evidence" value="ECO:0007669"/>
    <property type="project" value="TreeGrafter"/>
</dbReference>
<dbReference type="SUPFAM" id="SSF49785">
    <property type="entry name" value="Galactose-binding domain-like"/>
    <property type="match status" value="1"/>
</dbReference>
<evidence type="ECO:0000256" key="1">
    <source>
        <dbReference type="ARBA" id="ARBA00022801"/>
    </source>
</evidence>
<sequence length="109" mass="12513">MTTMKKIGKISLNGEWSLKNEAKSINIPASVPGSVYEALRENNIIEDPFYGMHEHEMSWVYESDWQYETTFDVSDDLLKLENVILQFNGIDTISEIELNNNHIGTTNNM</sequence>
<dbReference type="Pfam" id="PF22666">
    <property type="entry name" value="Glyco_hydro_2_N2"/>
    <property type="match status" value="1"/>
</dbReference>
<keyword evidence="1" id="KW-0378">Hydrolase</keyword>
<dbReference type="AlphaFoldDB" id="X1DJ76"/>
<dbReference type="Gene3D" id="2.60.120.260">
    <property type="entry name" value="Galactose-binding domain-like"/>
    <property type="match status" value="1"/>
</dbReference>
<proteinExistence type="predicted"/>